<dbReference type="EMBL" id="VWNA01000001">
    <property type="protein sequence ID" value="MQT11125.1"/>
    <property type="molecule type" value="Genomic_DNA"/>
</dbReference>
<sequence length="256" mass="27804">MSQHPIFSIHIPKTGGTTFAEVLARTYGKRVAFAYGREHPRTHPRLKECTHVLDPVAVRSLVDDGIQVVHGHFGAADLAEVEPDPRHWWIWLRDPIERTISHFHFLHDQTGARSKLGRTVASGAMSVGGFAGHAAIRNLQSRQVGGVPIAAFGFVGITEHFAAGLDMLGLKMPGGRRAFANLNATKGTVDRATRAAIAAENIPDLALYSEAVQVFLGRQRDGLSTAAPAFATSGFKRLFTARAKPRHALRERPIAA</sequence>
<dbReference type="GO" id="GO:0016740">
    <property type="term" value="F:transferase activity"/>
    <property type="evidence" value="ECO:0007669"/>
    <property type="project" value="UniProtKB-KW"/>
</dbReference>
<keyword evidence="2" id="KW-1185">Reference proteome</keyword>
<protein>
    <submittedName>
        <fullName evidence="1">Sulfotransferase family protein</fullName>
    </submittedName>
</protein>
<dbReference type="AlphaFoldDB" id="A0A6A7XXJ8"/>
<dbReference type="Gene3D" id="3.40.50.300">
    <property type="entry name" value="P-loop containing nucleotide triphosphate hydrolases"/>
    <property type="match status" value="1"/>
</dbReference>
<dbReference type="RefSeq" id="WP_153477443.1">
    <property type="nucleotide sequence ID" value="NZ_VWNA01000001.1"/>
</dbReference>
<dbReference type="InterPro" id="IPR027417">
    <property type="entry name" value="P-loop_NTPase"/>
</dbReference>
<evidence type="ECO:0000313" key="1">
    <source>
        <dbReference type="EMBL" id="MQT11125.1"/>
    </source>
</evidence>
<proteinExistence type="predicted"/>
<evidence type="ECO:0000313" key="2">
    <source>
        <dbReference type="Proteomes" id="UP000332515"/>
    </source>
</evidence>
<reference evidence="1 2" key="1">
    <citation type="submission" date="2019-09" db="EMBL/GenBank/DDBJ databases">
        <title>Segnochrobactrum spirostomi gen. nov., sp. nov., isolated from the ciliate Spirostomum cf. yagiui and description of a novel family, Segnochrobactraceae fam. nov. within the order Rhizobiales of the class Alphaproteobacteria.</title>
        <authorList>
            <person name="Akter S."/>
            <person name="Shazib S.U.A."/>
            <person name="Shin M.K."/>
        </authorList>
    </citation>
    <scope>NUCLEOTIDE SEQUENCE [LARGE SCALE GENOMIC DNA]</scope>
    <source>
        <strain evidence="1 2">Sp-1</strain>
    </source>
</reference>
<keyword evidence="1" id="KW-0808">Transferase</keyword>
<accession>A0A6A7XXJ8</accession>
<comment type="caution">
    <text evidence="1">The sequence shown here is derived from an EMBL/GenBank/DDBJ whole genome shotgun (WGS) entry which is preliminary data.</text>
</comment>
<gene>
    <name evidence="1" type="ORF">F0357_00210</name>
</gene>
<name>A0A6A7XXJ8_9HYPH</name>
<dbReference type="Proteomes" id="UP000332515">
    <property type="component" value="Unassembled WGS sequence"/>
</dbReference>
<organism evidence="1 2">
    <name type="scientific">Segnochrobactrum spirostomi</name>
    <dbReference type="NCBI Taxonomy" id="2608987"/>
    <lineage>
        <taxon>Bacteria</taxon>
        <taxon>Pseudomonadati</taxon>
        <taxon>Pseudomonadota</taxon>
        <taxon>Alphaproteobacteria</taxon>
        <taxon>Hyphomicrobiales</taxon>
        <taxon>Segnochrobactraceae</taxon>
        <taxon>Segnochrobactrum</taxon>
    </lineage>
</organism>
<dbReference type="SUPFAM" id="SSF52540">
    <property type="entry name" value="P-loop containing nucleoside triphosphate hydrolases"/>
    <property type="match status" value="1"/>
</dbReference>